<dbReference type="Proteomes" id="UP000753961">
    <property type="component" value="Unassembled WGS sequence"/>
</dbReference>
<evidence type="ECO:0000256" key="6">
    <source>
        <dbReference type="ARBA" id="ARBA00023034"/>
    </source>
</evidence>
<name>A0A953HWP5_9BACT</name>
<evidence type="ECO:0000256" key="2">
    <source>
        <dbReference type="ARBA" id="ARBA00022676"/>
    </source>
</evidence>
<keyword evidence="8" id="KW-0961">Cell wall biogenesis/degradation</keyword>
<comment type="caution">
    <text evidence="10">The sequence shown here is derived from an EMBL/GenBank/DDBJ whole genome shotgun (WGS) entry which is preliminary data.</text>
</comment>
<keyword evidence="11" id="KW-1185">Reference proteome</keyword>
<dbReference type="Gene3D" id="3.90.550.10">
    <property type="entry name" value="Spore Coat Polysaccharide Biosynthesis Protein SpsA, Chain A"/>
    <property type="match status" value="1"/>
</dbReference>
<comment type="subcellular location">
    <subcellularLocation>
        <location evidence="1">Golgi apparatus membrane</location>
        <topology evidence="1">Multi-pass membrane protein</topology>
    </subcellularLocation>
</comment>
<dbReference type="FunFam" id="3.90.550.10:FF:000057">
    <property type="entry name" value="Glycosyltransferase-like protein, family 2"/>
    <property type="match status" value="1"/>
</dbReference>
<keyword evidence="6" id="KW-0333">Golgi apparatus</keyword>
<sequence length="496" mass="57060">MEIVYYIIFIAYSLILIYILLYNLIQLELLVTYRKHKTQPQAIEKCQDRLVSSDLPLVTVQLPMYNEKYVAERLIDNICALHYPKEKLEIQVLDDSTDETLEISRRKVKEYRQKGFDIHLVPRKNRTGFKAGALQHGLRTAHGELIAIFDADFLPEPDFLQKTIPCFNNKNVGVVQTRWEHLNQNHSLITEVQAFQLNVHFTIEQSARCQADYMLQFNGTAGIWRKSTIEDAGGWQADTLTEDLDLSYRAQLRGWKILYREDIGAPAELPAEIFSYKSQQFRWMKGGAETARKLMPVIWHSNLPFWKKVHASAHLTASTIFLLIFSMAVLSVPMIWAINGLGIDMGYYLIFIIGVIAITFTFYQANVGNAYNQTKISYPRKIWRFLVLFPAFMALSMGLSLHNSLAVIQGYRGKKSPFIRTPKISLKNNVYSTSGYLNGQIDKGTMWEGFFCLYFIFGVIMGLLTQNYSMIVLHIFLATGFGLIFYYSLRSKISGY</sequence>
<dbReference type="Pfam" id="PF13641">
    <property type="entry name" value="Glyco_tranf_2_3"/>
    <property type="match status" value="1"/>
</dbReference>
<keyword evidence="4 9" id="KW-0812">Transmembrane</keyword>
<dbReference type="CDD" id="cd06437">
    <property type="entry name" value="CESA_CaSu_A2"/>
    <property type="match status" value="1"/>
</dbReference>
<evidence type="ECO:0000256" key="4">
    <source>
        <dbReference type="ARBA" id="ARBA00022692"/>
    </source>
</evidence>
<dbReference type="SUPFAM" id="SSF53448">
    <property type="entry name" value="Nucleotide-diphospho-sugar transferases"/>
    <property type="match status" value="1"/>
</dbReference>
<evidence type="ECO:0000256" key="1">
    <source>
        <dbReference type="ARBA" id="ARBA00004653"/>
    </source>
</evidence>
<dbReference type="RefSeq" id="WP_222581423.1">
    <property type="nucleotide sequence ID" value="NZ_JAHVHU010000019.1"/>
</dbReference>
<reference evidence="10" key="1">
    <citation type="submission" date="2021-06" db="EMBL/GenBank/DDBJ databases">
        <title>44 bacteria genomes isolated from Dapeng, Shenzhen.</title>
        <authorList>
            <person name="Zheng W."/>
            <person name="Yu S."/>
            <person name="Huang Y."/>
        </authorList>
    </citation>
    <scope>NUCLEOTIDE SEQUENCE</scope>
    <source>
        <strain evidence="10">DP5N28-2</strain>
    </source>
</reference>
<keyword evidence="7 9" id="KW-0472">Membrane</keyword>
<evidence type="ECO:0000256" key="8">
    <source>
        <dbReference type="ARBA" id="ARBA00023316"/>
    </source>
</evidence>
<protein>
    <submittedName>
        <fullName evidence="10">Glycosyltransferase family 2 protein</fullName>
    </submittedName>
</protein>
<dbReference type="InterPro" id="IPR029044">
    <property type="entry name" value="Nucleotide-diphossugar_trans"/>
</dbReference>
<keyword evidence="3" id="KW-0808">Transferase</keyword>
<gene>
    <name evidence="10" type="ORF">KUV50_17150</name>
</gene>
<keyword evidence="2" id="KW-0328">Glycosyltransferase</keyword>
<feature type="transmembrane region" description="Helical" evidence="9">
    <location>
        <begin position="446"/>
        <end position="464"/>
    </location>
</feature>
<evidence type="ECO:0000256" key="3">
    <source>
        <dbReference type="ARBA" id="ARBA00022679"/>
    </source>
</evidence>
<dbReference type="PANTHER" id="PTHR32044">
    <property type="entry name" value="GLUCOMANNAN 4-BETA-MANNOSYLTRANSFERASE 9"/>
    <property type="match status" value="1"/>
</dbReference>
<accession>A0A953HWP5</accession>
<proteinExistence type="predicted"/>
<evidence type="ECO:0000313" key="10">
    <source>
        <dbReference type="EMBL" id="MBY5959885.1"/>
    </source>
</evidence>
<dbReference type="GO" id="GO:0016757">
    <property type="term" value="F:glycosyltransferase activity"/>
    <property type="evidence" value="ECO:0007669"/>
    <property type="project" value="UniProtKB-KW"/>
</dbReference>
<feature type="transmembrane region" description="Helical" evidence="9">
    <location>
        <begin position="385"/>
        <end position="408"/>
    </location>
</feature>
<dbReference type="AlphaFoldDB" id="A0A953HWP5"/>
<organism evidence="10 11">
    <name type="scientific">Membranihabitans marinus</name>
    <dbReference type="NCBI Taxonomy" id="1227546"/>
    <lineage>
        <taxon>Bacteria</taxon>
        <taxon>Pseudomonadati</taxon>
        <taxon>Bacteroidota</taxon>
        <taxon>Saprospiria</taxon>
        <taxon>Saprospirales</taxon>
        <taxon>Saprospiraceae</taxon>
        <taxon>Membranihabitans</taxon>
    </lineage>
</organism>
<evidence type="ECO:0000256" key="9">
    <source>
        <dbReference type="SAM" id="Phobius"/>
    </source>
</evidence>
<feature type="transmembrane region" description="Helical" evidence="9">
    <location>
        <begin position="315"/>
        <end position="339"/>
    </location>
</feature>
<dbReference type="GO" id="GO:0071555">
    <property type="term" value="P:cell wall organization"/>
    <property type="evidence" value="ECO:0007669"/>
    <property type="project" value="UniProtKB-KW"/>
</dbReference>
<feature type="transmembrane region" description="Helical" evidence="9">
    <location>
        <begin position="6"/>
        <end position="25"/>
    </location>
</feature>
<evidence type="ECO:0000256" key="5">
    <source>
        <dbReference type="ARBA" id="ARBA00022989"/>
    </source>
</evidence>
<dbReference type="PANTHER" id="PTHR32044:SF80">
    <property type="entry name" value="XYLOGLUCAN GLYCOSYLTRANSFERASE 2-RELATED"/>
    <property type="match status" value="1"/>
</dbReference>
<feature type="transmembrane region" description="Helical" evidence="9">
    <location>
        <begin position="471"/>
        <end position="489"/>
    </location>
</feature>
<evidence type="ECO:0000313" key="11">
    <source>
        <dbReference type="Proteomes" id="UP000753961"/>
    </source>
</evidence>
<evidence type="ECO:0000256" key="7">
    <source>
        <dbReference type="ARBA" id="ARBA00023136"/>
    </source>
</evidence>
<keyword evidence="5 9" id="KW-1133">Transmembrane helix</keyword>
<feature type="transmembrane region" description="Helical" evidence="9">
    <location>
        <begin position="345"/>
        <end position="365"/>
    </location>
</feature>
<dbReference type="EMBL" id="JAHVHU010000019">
    <property type="protein sequence ID" value="MBY5959885.1"/>
    <property type="molecule type" value="Genomic_DNA"/>
</dbReference>